<accession>A0ABW1KNS2</accession>
<dbReference type="Gene3D" id="1.10.357.10">
    <property type="entry name" value="Tetracycline Repressor, domain 2"/>
    <property type="match status" value="1"/>
</dbReference>
<sequence>MLEGPPLRADAQRNRARILDAAEAVFAEAGTRASTEEVARRAGVAIGTVFRHFPTKDDLLAAIMKRLLAQLVEEAGRLDLFAFFTHVVAQAAAKKAVVDLLAGSGVDIRLPDAVGRLEEAVGRLLEAAQAAGDVAAPVRLPEVMALFLSVCQGALHAGWDNQLQARTLAVIFAGLRCD</sequence>
<organism evidence="6 7">
    <name type="scientific">Plantactinospora solaniradicis</name>
    <dbReference type="NCBI Taxonomy" id="1723736"/>
    <lineage>
        <taxon>Bacteria</taxon>
        <taxon>Bacillati</taxon>
        <taxon>Actinomycetota</taxon>
        <taxon>Actinomycetes</taxon>
        <taxon>Micromonosporales</taxon>
        <taxon>Micromonosporaceae</taxon>
        <taxon>Plantactinospora</taxon>
    </lineage>
</organism>
<dbReference type="Pfam" id="PF00440">
    <property type="entry name" value="TetR_N"/>
    <property type="match status" value="1"/>
</dbReference>
<dbReference type="InterPro" id="IPR050109">
    <property type="entry name" value="HTH-type_TetR-like_transc_reg"/>
</dbReference>
<dbReference type="PRINTS" id="PR00455">
    <property type="entry name" value="HTHTETR"/>
</dbReference>
<name>A0ABW1KNS2_9ACTN</name>
<dbReference type="SUPFAM" id="SSF46689">
    <property type="entry name" value="Homeodomain-like"/>
    <property type="match status" value="1"/>
</dbReference>
<gene>
    <name evidence="6" type="ORF">ACFP2T_45875</name>
</gene>
<feature type="domain" description="HTH tetR-type" evidence="5">
    <location>
        <begin position="12"/>
        <end position="71"/>
    </location>
</feature>
<evidence type="ECO:0000256" key="1">
    <source>
        <dbReference type="ARBA" id="ARBA00023015"/>
    </source>
</evidence>
<keyword evidence="2 4" id="KW-0238">DNA-binding</keyword>
<comment type="caution">
    <text evidence="6">The sequence shown here is derived from an EMBL/GenBank/DDBJ whole genome shotgun (WGS) entry which is preliminary data.</text>
</comment>
<keyword evidence="3" id="KW-0804">Transcription</keyword>
<evidence type="ECO:0000313" key="7">
    <source>
        <dbReference type="Proteomes" id="UP001596203"/>
    </source>
</evidence>
<reference evidence="7" key="1">
    <citation type="journal article" date="2019" name="Int. J. Syst. Evol. Microbiol.">
        <title>The Global Catalogue of Microorganisms (GCM) 10K type strain sequencing project: providing services to taxonomists for standard genome sequencing and annotation.</title>
        <authorList>
            <consortium name="The Broad Institute Genomics Platform"/>
            <consortium name="The Broad Institute Genome Sequencing Center for Infectious Disease"/>
            <person name="Wu L."/>
            <person name="Ma J."/>
        </authorList>
    </citation>
    <scope>NUCLEOTIDE SEQUENCE [LARGE SCALE GENOMIC DNA]</scope>
    <source>
        <strain evidence="7">ZS-35-S2</strain>
    </source>
</reference>
<dbReference type="InterPro" id="IPR009057">
    <property type="entry name" value="Homeodomain-like_sf"/>
</dbReference>
<evidence type="ECO:0000256" key="4">
    <source>
        <dbReference type="PROSITE-ProRule" id="PRU00335"/>
    </source>
</evidence>
<keyword evidence="1" id="KW-0805">Transcription regulation</keyword>
<dbReference type="SUPFAM" id="SSF48498">
    <property type="entry name" value="Tetracyclin repressor-like, C-terminal domain"/>
    <property type="match status" value="1"/>
</dbReference>
<keyword evidence="7" id="KW-1185">Reference proteome</keyword>
<dbReference type="EMBL" id="JBHSPR010000095">
    <property type="protein sequence ID" value="MFC6023474.1"/>
    <property type="molecule type" value="Genomic_DNA"/>
</dbReference>
<evidence type="ECO:0000256" key="2">
    <source>
        <dbReference type="ARBA" id="ARBA00023125"/>
    </source>
</evidence>
<dbReference type="RefSeq" id="WP_377433816.1">
    <property type="nucleotide sequence ID" value="NZ_JBHSPR010000095.1"/>
</dbReference>
<dbReference type="PANTHER" id="PTHR30055:SF234">
    <property type="entry name" value="HTH-TYPE TRANSCRIPTIONAL REGULATOR BETI"/>
    <property type="match status" value="1"/>
</dbReference>
<dbReference type="InterPro" id="IPR036271">
    <property type="entry name" value="Tet_transcr_reg_TetR-rel_C_sf"/>
</dbReference>
<evidence type="ECO:0000313" key="6">
    <source>
        <dbReference type="EMBL" id="MFC6023474.1"/>
    </source>
</evidence>
<feature type="DNA-binding region" description="H-T-H motif" evidence="4">
    <location>
        <begin position="34"/>
        <end position="53"/>
    </location>
</feature>
<dbReference type="PANTHER" id="PTHR30055">
    <property type="entry name" value="HTH-TYPE TRANSCRIPTIONAL REGULATOR RUTR"/>
    <property type="match status" value="1"/>
</dbReference>
<evidence type="ECO:0000259" key="5">
    <source>
        <dbReference type="PROSITE" id="PS50977"/>
    </source>
</evidence>
<dbReference type="InterPro" id="IPR049445">
    <property type="entry name" value="TetR_SbtR-like_C"/>
</dbReference>
<proteinExistence type="predicted"/>
<evidence type="ECO:0000256" key="3">
    <source>
        <dbReference type="ARBA" id="ARBA00023163"/>
    </source>
</evidence>
<dbReference type="Pfam" id="PF21597">
    <property type="entry name" value="TetR_C_43"/>
    <property type="match status" value="1"/>
</dbReference>
<protein>
    <submittedName>
        <fullName evidence="6">TetR/AcrR family transcriptional regulator</fullName>
    </submittedName>
</protein>
<dbReference type="InterPro" id="IPR001647">
    <property type="entry name" value="HTH_TetR"/>
</dbReference>
<dbReference type="Proteomes" id="UP001596203">
    <property type="component" value="Unassembled WGS sequence"/>
</dbReference>
<dbReference type="PROSITE" id="PS50977">
    <property type="entry name" value="HTH_TETR_2"/>
    <property type="match status" value="1"/>
</dbReference>